<evidence type="ECO:0000256" key="1">
    <source>
        <dbReference type="SAM" id="Phobius"/>
    </source>
</evidence>
<keyword evidence="3" id="KW-1185">Reference proteome</keyword>
<dbReference type="RefSeq" id="WP_048115690.1">
    <property type="nucleotide sequence ID" value="NZ_CP011070.1"/>
</dbReference>
<proteinExistence type="predicted"/>
<gene>
    <name evidence="2" type="ORF">NADRNF5_0688</name>
</gene>
<name>A0A0D5C1G2_9ARCH</name>
<dbReference type="AlphaFoldDB" id="A0A0D5C1G2"/>
<reference evidence="3" key="1">
    <citation type="submission" date="2015-03" db="EMBL/GenBank/DDBJ databases">
        <title>Characterization of two novel Thaumarchaeota isolated from the Northern Adriatic Sea.</title>
        <authorList>
            <person name="Bayer B."/>
            <person name="Vojvoda J."/>
            <person name="Offre P."/>
            <person name="Srivastava A."/>
            <person name="Elisabeth N."/>
            <person name="Garcia J.A.L."/>
            <person name="Schleper C."/>
            <person name="Herndl G.J."/>
        </authorList>
    </citation>
    <scope>NUCLEOTIDE SEQUENCE [LARGE SCALE GENOMIC DNA]</scope>
    <source>
        <strain evidence="3">NF5</strain>
    </source>
</reference>
<evidence type="ECO:0000313" key="3">
    <source>
        <dbReference type="Proteomes" id="UP000032408"/>
    </source>
</evidence>
<dbReference type="HOGENOM" id="CLU_132451_0_0_2"/>
<feature type="transmembrane region" description="Helical" evidence="1">
    <location>
        <begin position="6"/>
        <end position="27"/>
    </location>
</feature>
<dbReference type="EMBL" id="CP011070">
    <property type="protein sequence ID" value="AJW70383.1"/>
    <property type="molecule type" value="Genomic_DNA"/>
</dbReference>
<accession>A0A0D5C1G2</accession>
<sequence>MNKHSIITGIAIIVIVIPFSVSGLNILGTQTLEYRWNGPGQFSFFGMSNHGEMEFCNTIPFWISFQKFEVGTFYDSKHIGSYVVKPLIINPLSSQVQEGIFSSEELAASQHVFMILDFEFDGGDIRLDPNKFITVIQVDTPIIGMIPYSTTTQISGFDFDKIMNSENLSCD</sequence>
<dbReference type="KEGG" id="nin:NADRNF5_0688"/>
<organism evidence="2 3">
    <name type="scientific">Nitrosopumilus adriaticus</name>
    <dbReference type="NCBI Taxonomy" id="1580092"/>
    <lineage>
        <taxon>Archaea</taxon>
        <taxon>Nitrososphaerota</taxon>
        <taxon>Nitrososphaeria</taxon>
        <taxon>Nitrosopumilales</taxon>
        <taxon>Nitrosopumilaceae</taxon>
        <taxon>Nitrosopumilus</taxon>
    </lineage>
</organism>
<keyword evidence="1" id="KW-0472">Membrane</keyword>
<keyword evidence="1" id="KW-1133">Transmembrane helix</keyword>
<evidence type="ECO:0000313" key="2">
    <source>
        <dbReference type="EMBL" id="AJW70383.1"/>
    </source>
</evidence>
<reference evidence="2 3" key="2">
    <citation type="journal article" date="2016" name="ISME J.">
        <title>Physiological and genomic characterization of two novel marine thaumarchaeal strains indicates niche differentiation.</title>
        <authorList>
            <person name="Bayer B."/>
            <person name="Vojvoda J."/>
            <person name="Offre P."/>
            <person name="Alves R.J."/>
            <person name="Elisabeth N.H."/>
            <person name="Garcia J.A."/>
            <person name="Volland J.M."/>
            <person name="Srivastava A."/>
            <person name="Schleper C."/>
            <person name="Herndl G.J."/>
        </authorList>
    </citation>
    <scope>NUCLEOTIDE SEQUENCE [LARGE SCALE GENOMIC DNA]</scope>
    <source>
        <strain evidence="2 3">NF5</strain>
    </source>
</reference>
<dbReference type="OrthoDB" id="2471at2157"/>
<protein>
    <recommendedName>
        <fullName evidence="4">Thr operon leader peptide</fullName>
    </recommendedName>
</protein>
<dbReference type="STRING" id="1580092.NADRNF5_0688"/>
<evidence type="ECO:0008006" key="4">
    <source>
        <dbReference type="Google" id="ProtNLM"/>
    </source>
</evidence>
<keyword evidence="1" id="KW-0812">Transmembrane</keyword>
<dbReference type="Proteomes" id="UP000032408">
    <property type="component" value="Chromosome"/>
</dbReference>
<dbReference type="GeneID" id="24819918"/>